<dbReference type="SUPFAM" id="SSF51161">
    <property type="entry name" value="Trimeric LpxA-like enzymes"/>
    <property type="match status" value="1"/>
</dbReference>
<sequence>MLMDFGQWSPVVTSPVFLAPGSYVIGQAELGREASVWFNAVIRADAERIVLGARSNLQDNSTLHADRGFPCIIGQEVTIGHGSVVHGATIEDRVLVGMGSVILNGAHVHDNVIIGAGTLIPQGTDIPSGSLVWGRPGRIVRGLKEDELERIARAAAHYVNLWVEQGWYFQ</sequence>
<organism evidence="1 2">
    <name type="scientific">Sulfobacillus acidophilus</name>
    <dbReference type="NCBI Taxonomy" id="53633"/>
    <lineage>
        <taxon>Bacteria</taxon>
        <taxon>Bacillati</taxon>
        <taxon>Bacillota</taxon>
        <taxon>Clostridia</taxon>
        <taxon>Eubacteriales</taxon>
        <taxon>Clostridiales Family XVII. Incertae Sedis</taxon>
        <taxon>Sulfobacillus</taxon>
    </lineage>
</organism>
<dbReference type="InterPro" id="IPR011004">
    <property type="entry name" value="Trimer_LpxA-like_sf"/>
</dbReference>
<reference evidence="1 2" key="1">
    <citation type="journal article" date="2014" name="BMC Genomics">
        <title>Comparison of environmental and isolate Sulfobacillus genomes reveals diverse carbon, sulfur, nitrogen, and hydrogen metabolisms.</title>
        <authorList>
            <person name="Justice N.B."/>
            <person name="Norman A."/>
            <person name="Brown C.T."/>
            <person name="Singh A."/>
            <person name="Thomas B.C."/>
            <person name="Banfield J.F."/>
        </authorList>
    </citation>
    <scope>NUCLEOTIDE SEQUENCE [LARGE SCALE GENOMIC DNA]</scope>
    <source>
        <strain evidence="1">AMDSBA3</strain>
    </source>
</reference>
<dbReference type="Gene3D" id="2.160.10.10">
    <property type="entry name" value="Hexapeptide repeat proteins"/>
    <property type="match status" value="1"/>
</dbReference>
<dbReference type="CDD" id="cd04645">
    <property type="entry name" value="LbH_gamma_CA_like"/>
    <property type="match status" value="1"/>
</dbReference>
<dbReference type="InterPro" id="IPR047324">
    <property type="entry name" value="LbH_gamma_CA-like"/>
</dbReference>
<evidence type="ECO:0000313" key="1">
    <source>
        <dbReference type="EMBL" id="PSR20449.1"/>
    </source>
</evidence>
<dbReference type="EMBL" id="PXYV01000062">
    <property type="protein sequence ID" value="PSR20449.1"/>
    <property type="molecule type" value="Genomic_DNA"/>
</dbReference>
<proteinExistence type="predicted"/>
<protein>
    <submittedName>
        <fullName evidence="1">Gamma carbonic anhydrase family protein</fullName>
    </submittedName>
</protein>
<accession>A0A2T2WE00</accession>
<name>A0A2T2WE00_9FIRM</name>
<dbReference type="InterPro" id="IPR050484">
    <property type="entry name" value="Transf_Hexapept/Carb_Anhydrase"/>
</dbReference>
<dbReference type="PANTHER" id="PTHR13061:SF29">
    <property type="entry name" value="GAMMA CARBONIC ANHYDRASE-LIKE 1, MITOCHONDRIAL-RELATED"/>
    <property type="match status" value="1"/>
</dbReference>
<dbReference type="Pfam" id="PF00132">
    <property type="entry name" value="Hexapep"/>
    <property type="match status" value="1"/>
</dbReference>
<dbReference type="AlphaFoldDB" id="A0A2T2WE00"/>
<dbReference type="Proteomes" id="UP000241848">
    <property type="component" value="Unassembled WGS sequence"/>
</dbReference>
<dbReference type="InterPro" id="IPR001451">
    <property type="entry name" value="Hexapep"/>
</dbReference>
<gene>
    <name evidence="1" type="ORF">C7B45_14875</name>
</gene>
<dbReference type="PANTHER" id="PTHR13061">
    <property type="entry name" value="DYNACTIN SUBUNIT P25"/>
    <property type="match status" value="1"/>
</dbReference>
<comment type="caution">
    <text evidence="1">The sequence shown here is derived from an EMBL/GenBank/DDBJ whole genome shotgun (WGS) entry which is preliminary data.</text>
</comment>
<evidence type="ECO:0000313" key="2">
    <source>
        <dbReference type="Proteomes" id="UP000241848"/>
    </source>
</evidence>